<dbReference type="PATRIC" id="fig|1396.535.peg.4063"/>
<dbReference type="PANTHER" id="PTHR41317:SF1">
    <property type="entry name" value="PD-(D_E)XK NUCLEASE FAMILY TRANSPOSASE"/>
    <property type="match status" value="1"/>
</dbReference>
<accession>A0A164QLB1</accession>
<dbReference type="Proteomes" id="UP000076482">
    <property type="component" value="Unassembled WGS sequence"/>
</dbReference>
<dbReference type="AlphaFoldDB" id="A0A164QLB1"/>
<comment type="caution">
    <text evidence="1">The sequence shown here is derived from an EMBL/GenBank/DDBJ whole genome shotgun (WGS) entry which is preliminary data.</text>
</comment>
<protein>
    <submittedName>
        <fullName evidence="1">Signal transduction histidine kinase</fullName>
    </submittedName>
</protein>
<dbReference type="NCBIfam" id="TIGR01784">
    <property type="entry name" value="T_den_put_tspse"/>
    <property type="match status" value="1"/>
</dbReference>
<proteinExistence type="predicted"/>
<evidence type="ECO:0000313" key="2">
    <source>
        <dbReference type="Proteomes" id="UP000076482"/>
    </source>
</evidence>
<reference evidence="1 2" key="1">
    <citation type="submission" date="2015-09" db="EMBL/GenBank/DDBJ databases">
        <title>Bacillus cereus food isolates.</title>
        <authorList>
            <person name="Boekhorst J."/>
        </authorList>
    </citation>
    <scope>NUCLEOTIDE SEQUENCE [LARGE SCALE GENOMIC DNA]</scope>
    <source>
        <strain evidence="1 2">B4088</strain>
    </source>
</reference>
<dbReference type="InterPro" id="IPR010106">
    <property type="entry name" value="RpnA"/>
</dbReference>
<organism evidence="1 2">
    <name type="scientific">Bacillus cereus</name>
    <dbReference type="NCBI Taxonomy" id="1396"/>
    <lineage>
        <taxon>Bacteria</taxon>
        <taxon>Bacillati</taxon>
        <taxon>Bacillota</taxon>
        <taxon>Bacilli</taxon>
        <taxon>Bacillales</taxon>
        <taxon>Bacillaceae</taxon>
        <taxon>Bacillus</taxon>
        <taxon>Bacillus cereus group</taxon>
    </lineage>
</organism>
<dbReference type="GO" id="GO:0016301">
    <property type="term" value="F:kinase activity"/>
    <property type="evidence" value="ECO:0007669"/>
    <property type="project" value="UniProtKB-KW"/>
</dbReference>
<dbReference type="PANTHER" id="PTHR41317">
    <property type="entry name" value="PD-(D_E)XK NUCLEASE FAMILY TRANSPOSASE"/>
    <property type="match status" value="1"/>
</dbReference>
<sequence>MKKKKTLSPKSDIVFKLIFSSQQNSNFLVSFLNAVLRTGNRKKIKKATIKNPINIGDKVASKESIMDIKAVLDDGTLVNVEIQLRRDHNMENRSVYYWSKLCEGTLIVGEEYDKIPPCIAINIVDYVQFTKTIKFHSVYVIKEEETNEVLTEIFEIHFVELKKFSKRIKGKNYVLNELELWLLFLLSEDNVYLNGKFKEALSMDGMEKHPVLKAKEKLVELSSNDSVREMVESREKFNRDQLSIRARENRISEEKGMKKGMKKGMEKGMKIGVLKEKINNVIENIEEFDVSDDFLINKKKMNLEQVQVVRKIIAGNVSAEEVARVFDIEVEDVPKIHDSLKNK</sequence>
<name>A0A164QLB1_BACCE</name>
<dbReference type="EMBL" id="LJKE01000015">
    <property type="protein sequence ID" value="KZD71860.1"/>
    <property type="molecule type" value="Genomic_DNA"/>
</dbReference>
<dbReference type="Pfam" id="PF12784">
    <property type="entry name" value="PDDEXK_2"/>
    <property type="match status" value="1"/>
</dbReference>
<keyword evidence="1" id="KW-0808">Transferase</keyword>
<dbReference type="RefSeq" id="WP_063259558.1">
    <property type="nucleotide sequence ID" value="NZ_LJKE01000015.1"/>
</dbReference>
<gene>
    <name evidence="1" type="ORF">B4088_0321</name>
</gene>
<evidence type="ECO:0000313" key="1">
    <source>
        <dbReference type="EMBL" id="KZD71860.1"/>
    </source>
</evidence>
<keyword evidence="1" id="KW-0418">Kinase</keyword>